<name>A0AAV4PWV8_CAEEX</name>
<evidence type="ECO:0000256" key="1">
    <source>
        <dbReference type="SAM" id="MobiDB-lite"/>
    </source>
</evidence>
<feature type="region of interest" description="Disordered" evidence="1">
    <location>
        <begin position="88"/>
        <end position="114"/>
    </location>
</feature>
<proteinExistence type="predicted"/>
<sequence>MRTNRMEKQTNGGCKLEALNKHVNSPWRQISDIRIPEEQRIHFREDPQADDTLQNNGLSVRSQVCELSKSKNQNENVALAQLGTAKSRATHVNKKAQEEEECSPVPPLFPQSNG</sequence>
<comment type="caution">
    <text evidence="2">The sequence shown here is derived from an EMBL/GenBank/DDBJ whole genome shotgun (WGS) entry which is preliminary data.</text>
</comment>
<evidence type="ECO:0000313" key="2">
    <source>
        <dbReference type="EMBL" id="GIY00275.1"/>
    </source>
</evidence>
<dbReference type="AlphaFoldDB" id="A0AAV4PWV8"/>
<gene>
    <name evidence="2" type="ORF">CEXT_345681</name>
</gene>
<dbReference type="Proteomes" id="UP001054945">
    <property type="component" value="Unassembled WGS sequence"/>
</dbReference>
<protein>
    <recommendedName>
        <fullName evidence="4">Prolactin receptor</fullName>
    </recommendedName>
</protein>
<reference evidence="2 3" key="1">
    <citation type="submission" date="2021-06" db="EMBL/GenBank/DDBJ databases">
        <title>Caerostris extrusa draft genome.</title>
        <authorList>
            <person name="Kono N."/>
            <person name="Arakawa K."/>
        </authorList>
    </citation>
    <scope>NUCLEOTIDE SEQUENCE [LARGE SCALE GENOMIC DNA]</scope>
</reference>
<organism evidence="2 3">
    <name type="scientific">Caerostris extrusa</name>
    <name type="common">Bark spider</name>
    <name type="synonym">Caerostris bankana</name>
    <dbReference type="NCBI Taxonomy" id="172846"/>
    <lineage>
        <taxon>Eukaryota</taxon>
        <taxon>Metazoa</taxon>
        <taxon>Ecdysozoa</taxon>
        <taxon>Arthropoda</taxon>
        <taxon>Chelicerata</taxon>
        <taxon>Arachnida</taxon>
        <taxon>Araneae</taxon>
        <taxon>Araneomorphae</taxon>
        <taxon>Entelegynae</taxon>
        <taxon>Araneoidea</taxon>
        <taxon>Araneidae</taxon>
        <taxon>Caerostris</taxon>
    </lineage>
</organism>
<dbReference type="EMBL" id="BPLR01005158">
    <property type="protein sequence ID" value="GIY00275.1"/>
    <property type="molecule type" value="Genomic_DNA"/>
</dbReference>
<feature type="compositionally biased region" description="Pro residues" evidence="1">
    <location>
        <begin position="104"/>
        <end position="114"/>
    </location>
</feature>
<evidence type="ECO:0008006" key="4">
    <source>
        <dbReference type="Google" id="ProtNLM"/>
    </source>
</evidence>
<accession>A0AAV4PWV8</accession>
<keyword evidence="3" id="KW-1185">Reference proteome</keyword>
<evidence type="ECO:0000313" key="3">
    <source>
        <dbReference type="Proteomes" id="UP001054945"/>
    </source>
</evidence>